<name>A0ABT0Q0K7_9RHOB</name>
<keyword evidence="1" id="KW-0732">Signal</keyword>
<dbReference type="InterPro" id="IPR036378">
    <property type="entry name" value="FAS1_dom_sf"/>
</dbReference>
<feature type="chain" id="PRO_5047450285" evidence="1">
    <location>
        <begin position="22"/>
        <end position="160"/>
    </location>
</feature>
<evidence type="ECO:0000259" key="2">
    <source>
        <dbReference type="PROSITE" id="PS50213"/>
    </source>
</evidence>
<comment type="caution">
    <text evidence="3">The sequence shown here is derived from an EMBL/GenBank/DDBJ whole genome shotgun (WGS) entry which is preliminary data.</text>
</comment>
<gene>
    <name evidence="3" type="ORF">M3P21_07645</name>
</gene>
<evidence type="ECO:0000256" key="1">
    <source>
        <dbReference type="SAM" id="SignalP"/>
    </source>
</evidence>
<evidence type="ECO:0000313" key="3">
    <source>
        <dbReference type="EMBL" id="MCL6283405.1"/>
    </source>
</evidence>
<dbReference type="SMART" id="SM00554">
    <property type="entry name" value="FAS1"/>
    <property type="match status" value="1"/>
</dbReference>
<dbReference type="RefSeq" id="WP_249708341.1">
    <property type="nucleotide sequence ID" value="NZ_JAMFMB010000007.1"/>
</dbReference>
<sequence length="160" mass="16377">MFRKLAIASATTFVMSTAGFAGGHAKDIVDTAAGAGSFTTLVAAVQAADLVDTLKGEGPFTVFAPTDEAFAALPEGTVETLLKPENKDQLVAILTYHVVPGKVMSGDLTDDMSAATVQGGTVTIDLDNGVMVNDANVVTADIEAENGVIHVIDKVILPAS</sequence>
<evidence type="ECO:0000313" key="4">
    <source>
        <dbReference type="Proteomes" id="UP001203880"/>
    </source>
</evidence>
<dbReference type="Gene3D" id="2.30.180.10">
    <property type="entry name" value="FAS1 domain"/>
    <property type="match status" value="1"/>
</dbReference>
<protein>
    <submittedName>
        <fullName evidence="3">Fasciclin domain-containing protein</fullName>
    </submittedName>
</protein>
<keyword evidence="4" id="KW-1185">Reference proteome</keyword>
<feature type="signal peptide" evidence="1">
    <location>
        <begin position="1"/>
        <end position="21"/>
    </location>
</feature>
<dbReference type="EMBL" id="JAMFMB010000007">
    <property type="protein sequence ID" value="MCL6283405.1"/>
    <property type="molecule type" value="Genomic_DNA"/>
</dbReference>
<dbReference type="PANTHER" id="PTHR10900:SF77">
    <property type="entry name" value="FI19380P1"/>
    <property type="match status" value="1"/>
</dbReference>
<organism evidence="3 4">
    <name type="scientific">Ruegeria spongiae</name>
    <dbReference type="NCBI Taxonomy" id="2942209"/>
    <lineage>
        <taxon>Bacteria</taxon>
        <taxon>Pseudomonadati</taxon>
        <taxon>Pseudomonadota</taxon>
        <taxon>Alphaproteobacteria</taxon>
        <taxon>Rhodobacterales</taxon>
        <taxon>Roseobacteraceae</taxon>
        <taxon>Ruegeria</taxon>
    </lineage>
</organism>
<dbReference type="SUPFAM" id="SSF82153">
    <property type="entry name" value="FAS1 domain"/>
    <property type="match status" value="1"/>
</dbReference>
<dbReference type="Pfam" id="PF02469">
    <property type="entry name" value="Fasciclin"/>
    <property type="match status" value="1"/>
</dbReference>
<dbReference type="PROSITE" id="PS50213">
    <property type="entry name" value="FAS1"/>
    <property type="match status" value="1"/>
</dbReference>
<accession>A0ABT0Q0K7</accession>
<dbReference type="PANTHER" id="PTHR10900">
    <property type="entry name" value="PERIOSTIN-RELATED"/>
    <property type="match status" value="1"/>
</dbReference>
<proteinExistence type="predicted"/>
<dbReference type="Proteomes" id="UP001203880">
    <property type="component" value="Unassembled WGS sequence"/>
</dbReference>
<reference evidence="3" key="1">
    <citation type="submission" date="2022-05" db="EMBL/GenBank/DDBJ databases">
        <authorList>
            <person name="Park J.-S."/>
        </authorList>
    </citation>
    <scope>NUCLEOTIDE SEQUENCE</scope>
    <source>
        <strain evidence="3">2012CJ41-6</strain>
    </source>
</reference>
<feature type="domain" description="FAS1" evidence="2">
    <location>
        <begin position="25"/>
        <end position="156"/>
    </location>
</feature>
<dbReference type="InterPro" id="IPR000782">
    <property type="entry name" value="FAS1_domain"/>
</dbReference>
<dbReference type="InterPro" id="IPR050904">
    <property type="entry name" value="Adhesion/Biosynth-related"/>
</dbReference>